<dbReference type="PANTHER" id="PTHR10763">
    <property type="entry name" value="CELL DIVISION CONTROL PROTEIN 6-RELATED"/>
    <property type="match status" value="1"/>
</dbReference>
<dbReference type="GO" id="GO:0033314">
    <property type="term" value="P:mitotic DNA replication checkpoint signaling"/>
    <property type="evidence" value="ECO:0007669"/>
    <property type="project" value="TreeGrafter"/>
</dbReference>
<evidence type="ECO:0000256" key="2">
    <source>
        <dbReference type="ARBA" id="ARBA00006184"/>
    </source>
</evidence>
<gene>
    <name evidence="8" type="ORF">RS030_101588</name>
</gene>
<dbReference type="InterPro" id="IPR050311">
    <property type="entry name" value="ORC1/CDC6"/>
</dbReference>
<dbReference type="PROSITE" id="PS51038">
    <property type="entry name" value="BAH"/>
    <property type="match status" value="1"/>
</dbReference>
<dbReference type="Gene3D" id="3.40.50.300">
    <property type="entry name" value="P-loop containing nucleotide triphosphate hydrolases"/>
    <property type="match status" value="1"/>
</dbReference>
<comment type="similarity">
    <text evidence="2">Belongs to the CDC6/cdc18 family.</text>
</comment>
<evidence type="ECO:0000256" key="6">
    <source>
        <dbReference type="RuleBase" id="RU365058"/>
    </source>
</evidence>
<comment type="subcellular location">
    <subcellularLocation>
        <location evidence="1 6">Nucleus</location>
    </subcellularLocation>
</comment>
<evidence type="ECO:0000313" key="9">
    <source>
        <dbReference type="Proteomes" id="UP001311799"/>
    </source>
</evidence>
<evidence type="ECO:0000256" key="1">
    <source>
        <dbReference type="ARBA" id="ARBA00004123"/>
    </source>
</evidence>
<evidence type="ECO:0000256" key="4">
    <source>
        <dbReference type="ARBA" id="ARBA00023125"/>
    </source>
</evidence>
<dbReference type="GO" id="GO:0005524">
    <property type="term" value="F:ATP binding"/>
    <property type="evidence" value="ECO:0007669"/>
    <property type="project" value="UniProtKB-KW"/>
</dbReference>
<keyword evidence="9" id="KW-1185">Reference proteome</keyword>
<dbReference type="GO" id="GO:0006270">
    <property type="term" value="P:DNA replication initiation"/>
    <property type="evidence" value="ECO:0007669"/>
    <property type="project" value="TreeGrafter"/>
</dbReference>
<dbReference type="GO" id="GO:0005664">
    <property type="term" value="C:nuclear origin of replication recognition complex"/>
    <property type="evidence" value="ECO:0007669"/>
    <property type="project" value="TreeGrafter"/>
</dbReference>
<protein>
    <recommendedName>
        <fullName evidence="6">Origin recognition complex subunit 1</fullName>
    </recommendedName>
</protein>
<organism evidence="8 9">
    <name type="scientific">Cryptosporidium xiaoi</name>
    <dbReference type="NCBI Taxonomy" id="659607"/>
    <lineage>
        <taxon>Eukaryota</taxon>
        <taxon>Sar</taxon>
        <taxon>Alveolata</taxon>
        <taxon>Apicomplexa</taxon>
        <taxon>Conoidasida</taxon>
        <taxon>Coccidia</taxon>
        <taxon>Eucoccidiorida</taxon>
        <taxon>Eimeriorina</taxon>
        <taxon>Cryptosporidiidae</taxon>
        <taxon>Cryptosporidium</taxon>
    </lineage>
</organism>
<sequence>MSLIERKITTSELRLNAKQKLNSLRLTKNEIQNKSFRKRSERRILLNTEYINSYLESLSVNEYGNKEISFLKNIRTKSVSTGRRKKIENKTGNINSIFFKKEISFKKSPIVTPQGYHLYLYHIIETNTETDIFTVGDHVMICLSDGGERPAQITAFLYDPEKDLQGVEVRWFYSEDDILDLGKLVDKSKIPKDLFSFEEEYLESDKCEVLEVTVIKRMIRIWNSKSKYLKWTKDELDIYSGPQVYGRASVVKRGRKKVKINSDINNAYHDEYLIEYIKEFNEDLPSFSIELSDNFMALYILLVNTGTVVPILDNKNKSHFLSKCSNYYNYYVKFFNQINRNNITVLNNNVSNLSQNYINNNLHWSERPVKALPCREKEYDEIKTTLEASILSEGGGVLFIAGLPGTGKTATVLNVLRTLETEINVIKNSDEMKKHILVCYINALHLSNPDHFYTVFLQELTGSSTWAPSKETCYNSIDSFIKDKESPITILVIDEIDWLQKINGSGTFLNTHGGCRGNSTNSSNIASYTTVSGYENSGTSLLYTLFDWPFQKNSKLVIIAISNTMDLPEKLIPRCTSRCGYARINFSPFSVNDMIKILESRLGILNENEEDGNNKSVFCSKAIEFCARRIAQQSSDVRRALQVLHRALEICKIEEKKAIKEQIGDNDKENDNNYSNECLSLYSETNEKVKKQIQVQIFHVQTAFKEVLLGDSTLIIVSTLPLLSKIFLVSIILEHEKKLNQSSEMKNNGNNDKLMNNHSYQNNTSLFEVLKRFKTILSLIRYSNQEYVGNTTIKRITRSLITTRIIQVFKGYDYSIFSNINSHINLINDFGSDIWINILVDYVSLKNYLSRNLPYKIPGLD</sequence>
<reference evidence="8 9" key="1">
    <citation type="submission" date="2023-10" db="EMBL/GenBank/DDBJ databases">
        <title>Comparative genomics analysis reveals potential genetic determinants of host preference in Cryptosporidium xiaoi.</title>
        <authorList>
            <person name="Xiao L."/>
            <person name="Li J."/>
        </authorList>
    </citation>
    <scope>NUCLEOTIDE SEQUENCE [LARGE SCALE GENOMIC DNA]</scope>
    <source>
        <strain evidence="8 9">52996</strain>
    </source>
</reference>
<dbReference type="GO" id="GO:0003682">
    <property type="term" value="F:chromatin binding"/>
    <property type="evidence" value="ECO:0007669"/>
    <property type="project" value="InterPro"/>
</dbReference>
<dbReference type="GO" id="GO:0003688">
    <property type="term" value="F:DNA replication origin binding"/>
    <property type="evidence" value="ECO:0007669"/>
    <property type="project" value="TreeGrafter"/>
</dbReference>
<evidence type="ECO:0000256" key="5">
    <source>
        <dbReference type="ARBA" id="ARBA00023242"/>
    </source>
</evidence>
<dbReference type="Proteomes" id="UP001311799">
    <property type="component" value="Unassembled WGS sequence"/>
</dbReference>
<dbReference type="GO" id="GO:0016887">
    <property type="term" value="F:ATP hydrolysis activity"/>
    <property type="evidence" value="ECO:0007669"/>
    <property type="project" value="InterPro"/>
</dbReference>
<proteinExistence type="inferred from homology"/>
<keyword evidence="5 6" id="KW-0539">Nucleus</keyword>
<dbReference type="EMBL" id="JAWDEY010000001">
    <property type="protein sequence ID" value="KAK6591186.1"/>
    <property type="molecule type" value="Genomic_DNA"/>
</dbReference>
<dbReference type="Gene3D" id="1.10.8.60">
    <property type="match status" value="1"/>
</dbReference>
<comment type="subunit">
    <text evidence="6">ORC is composed of six subunits.</text>
</comment>
<dbReference type="PANTHER" id="PTHR10763:SF23">
    <property type="entry name" value="ORIGIN RECOGNITION COMPLEX SUBUNIT 1"/>
    <property type="match status" value="1"/>
</dbReference>
<dbReference type="InterPro" id="IPR027417">
    <property type="entry name" value="P-loop_NTPase"/>
</dbReference>
<keyword evidence="3 6" id="KW-0235">DNA replication</keyword>
<feature type="domain" description="BAH" evidence="7">
    <location>
        <begin position="131"/>
        <end position="256"/>
    </location>
</feature>
<evidence type="ECO:0000313" key="8">
    <source>
        <dbReference type="EMBL" id="KAK6591186.1"/>
    </source>
</evidence>
<keyword evidence="4 6" id="KW-0238">DNA-binding</keyword>
<dbReference type="InterPro" id="IPR001025">
    <property type="entry name" value="BAH_dom"/>
</dbReference>
<comment type="caution">
    <text evidence="8">The sequence shown here is derived from an EMBL/GenBank/DDBJ whole genome shotgun (WGS) entry which is preliminary data.</text>
</comment>
<keyword evidence="6" id="KW-0067">ATP-binding</keyword>
<comment type="similarity">
    <text evidence="6">Belongs to the ORC1 family.</text>
</comment>
<accession>A0AAV9Y2M9</accession>
<evidence type="ECO:0000256" key="3">
    <source>
        <dbReference type="ARBA" id="ARBA00022705"/>
    </source>
</evidence>
<comment type="function">
    <text evidence="6">Component of the origin recognition complex (ORC) that binds origins of replication. DNA-binding is ATP-dependent, however specific DNA sequences that define origins of replication have not been identified so far. ORC is required to assemble the pre-replication complex necessary to initiate DNA replication.</text>
</comment>
<dbReference type="Pfam" id="PF22606">
    <property type="entry name" value="Cdc6-ORC-like_ATPase_lid"/>
    <property type="match status" value="1"/>
</dbReference>
<dbReference type="InterPro" id="IPR054425">
    <property type="entry name" value="Cdc6_ORC1-like_ATPase_lid"/>
</dbReference>
<evidence type="ECO:0000259" key="7">
    <source>
        <dbReference type="PROSITE" id="PS51038"/>
    </source>
</evidence>
<name>A0AAV9Y2M9_9CRYT</name>
<dbReference type="InterPro" id="IPR049945">
    <property type="entry name" value="AAA_22"/>
</dbReference>
<dbReference type="Pfam" id="PF13401">
    <property type="entry name" value="AAA_22"/>
    <property type="match status" value="1"/>
</dbReference>
<dbReference type="AlphaFoldDB" id="A0AAV9Y2M9"/>
<dbReference type="SUPFAM" id="SSF52540">
    <property type="entry name" value="P-loop containing nucleoside triphosphate hydrolases"/>
    <property type="match status" value="1"/>
</dbReference>
<keyword evidence="6" id="KW-0547">Nucleotide-binding</keyword>